<evidence type="ECO:0000313" key="4">
    <source>
        <dbReference type="Proteomes" id="UP000476176"/>
    </source>
</evidence>
<reference evidence="4 5" key="1">
    <citation type="submission" date="2018-09" db="EMBL/GenBank/DDBJ databases">
        <title>Genomic investigation of the strawberry pathogen Phytophthora fragariae indicates pathogenicity is determined by transcriptional variation in three key races.</title>
        <authorList>
            <person name="Adams T.M."/>
            <person name="Armitage A.D."/>
            <person name="Sobczyk M.K."/>
            <person name="Bates H.J."/>
            <person name="Dunwell J.M."/>
            <person name="Nellist C.F."/>
            <person name="Harrison R.J."/>
        </authorList>
    </citation>
    <scope>NUCLEOTIDE SEQUENCE [LARGE SCALE GENOMIC DNA]</scope>
    <source>
        <strain evidence="3 4">BC-23</strain>
        <strain evidence="2 5">ONT-3</strain>
    </source>
</reference>
<dbReference type="Proteomes" id="UP000488956">
    <property type="component" value="Unassembled WGS sequence"/>
</dbReference>
<evidence type="ECO:0000256" key="1">
    <source>
        <dbReference type="SAM" id="MobiDB-lite"/>
    </source>
</evidence>
<organism evidence="3 4">
    <name type="scientific">Phytophthora fragariae</name>
    <dbReference type="NCBI Taxonomy" id="53985"/>
    <lineage>
        <taxon>Eukaryota</taxon>
        <taxon>Sar</taxon>
        <taxon>Stramenopiles</taxon>
        <taxon>Oomycota</taxon>
        <taxon>Peronosporomycetes</taxon>
        <taxon>Peronosporales</taxon>
        <taxon>Peronosporaceae</taxon>
        <taxon>Phytophthora</taxon>
    </lineage>
</organism>
<proteinExistence type="predicted"/>
<dbReference type="Proteomes" id="UP000476176">
    <property type="component" value="Unassembled WGS sequence"/>
</dbReference>
<evidence type="ECO:0008006" key="6">
    <source>
        <dbReference type="Google" id="ProtNLM"/>
    </source>
</evidence>
<name>A0A6G0PM62_9STRA</name>
<feature type="compositionally biased region" description="Acidic residues" evidence="1">
    <location>
        <begin position="179"/>
        <end position="203"/>
    </location>
</feature>
<protein>
    <recommendedName>
        <fullName evidence="6">Myb/SANT-like domain-containing protein</fullName>
    </recommendedName>
</protein>
<dbReference type="EMBL" id="QXFX01002115">
    <property type="protein sequence ID" value="KAE9080549.1"/>
    <property type="molecule type" value="Genomic_DNA"/>
</dbReference>
<dbReference type="EMBL" id="QXGC01000102">
    <property type="protein sequence ID" value="KAE9249694.1"/>
    <property type="molecule type" value="Genomic_DNA"/>
</dbReference>
<comment type="caution">
    <text evidence="3">The sequence shown here is derived from an EMBL/GenBank/DDBJ whole genome shotgun (WGS) entry which is preliminary data.</text>
</comment>
<evidence type="ECO:0000313" key="5">
    <source>
        <dbReference type="Proteomes" id="UP000488956"/>
    </source>
</evidence>
<dbReference type="AlphaFoldDB" id="A0A6G0PM62"/>
<feature type="region of interest" description="Disordered" evidence="1">
    <location>
        <begin position="170"/>
        <end position="205"/>
    </location>
</feature>
<accession>A0A6G0PM62</accession>
<evidence type="ECO:0000313" key="2">
    <source>
        <dbReference type="EMBL" id="KAE9080549.1"/>
    </source>
</evidence>
<sequence>MSTPSPDTSPAAGPSPPVVATGLKPPLLAWSNRRLKTLLHLRIVTYGAAFLRQNARAQLTRLWQKIRRTFNKKHGLAASLDQIKNKYNSVKTLFGQIKAAEAATGNSETSINYPSYWEVLVQYFGDKKGLRNQDFGQSGVALPEFPGAPPDSEVSDDAVRVSSVEHQAGGEIEAVLGELSDEDDSHEDDLDDLDDLDDDDSGDAGDAAAVVEAGRHEAMRNKRKLDLPEALVTMGSTLAAALAAPEHTSELAGVSTQLAKIQKTQELIVSAIEESRKVNAALLAFLSNTTPQ</sequence>
<evidence type="ECO:0000313" key="3">
    <source>
        <dbReference type="EMBL" id="KAE9249694.1"/>
    </source>
</evidence>
<gene>
    <name evidence="3" type="ORF">PF004_g3266</name>
    <name evidence="2" type="ORF">PF010_g22337</name>
</gene>